<dbReference type="Proteomes" id="UP000595895">
    <property type="component" value="Chromosome"/>
</dbReference>
<evidence type="ECO:0000313" key="2">
    <source>
        <dbReference type="EMBL" id="QQM68257.1"/>
    </source>
</evidence>
<feature type="region of interest" description="Disordered" evidence="1">
    <location>
        <begin position="75"/>
        <end position="97"/>
    </location>
</feature>
<dbReference type="SUPFAM" id="SSF140453">
    <property type="entry name" value="EsxAB dimer-like"/>
    <property type="match status" value="1"/>
</dbReference>
<evidence type="ECO:0000256" key="1">
    <source>
        <dbReference type="SAM" id="MobiDB-lite"/>
    </source>
</evidence>
<dbReference type="InterPro" id="IPR036689">
    <property type="entry name" value="ESAT-6-like_sf"/>
</dbReference>
<accession>A0A7T7MB75</accession>
<dbReference type="InterPro" id="IPR048032">
    <property type="entry name" value="ESAT6-like"/>
</dbReference>
<protein>
    <submittedName>
        <fullName evidence="2">Pore-forming ESAT-6 family protein</fullName>
    </submittedName>
</protein>
<dbReference type="AlphaFoldDB" id="A0A7T7MB75"/>
<gene>
    <name evidence="2" type="ORF">JG540_01175</name>
</gene>
<proteinExistence type="predicted"/>
<dbReference type="NCBIfam" id="NF035935">
    <property type="entry name" value="ESAT6_3"/>
    <property type="match status" value="1"/>
</dbReference>
<feature type="compositionally biased region" description="Polar residues" evidence="1">
    <location>
        <begin position="75"/>
        <end position="90"/>
    </location>
</feature>
<organism evidence="2 3">
    <name type="scientific">Actinomyces weissii</name>
    <dbReference type="NCBI Taxonomy" id="675090"/>
    <lineage>
        <taxon>Bacteria</taxon>
        <taxon>Bacillati</taxon>
        <taxon>Actinomycetota</taxon>
        <taxon>Actinomycetes</taxon>
        <taxon>Actinomycetales</taxon>
        <taxon>Actinomycetaceae</taxon>
        <taxon>Actinomyces</taxon>
    </lineage>
</organism>
<evidence type="ECO:0000313" key="3">
    <source>
        <dbReference type="Proteomes" id="UP000595895"/>
    </source>
</evidence>
<dbReference type="KEGG" id="awe:JG540_01175"/>
<name>A0A7T7MB75_9ACTO</name>
<sequence length="97" mass="10657">MRSYDIGASESAQANFESVASRLESLISQRDTDVRNAMSQYQADGVSDEYQAKEARWNKAATEVRNIITTLRSSMQNTDETASTALTQAKSAVDQMG</sequence>
<dbReference type="EMBL" id="CP066802">
    <property type="protein sequence ID" value="QQM68257.1"/>
    <property type="molecule type" value="Genomic_DNA"/>
</dbReference>
<reference evidence="2 3" key="1">
    <citation type="submission" date="2020-12" db="EMBL/GenBank/DDBJ databases">
        <authorList>
            <person name="Zhou J."/>
        </authorList>
    </citation>
    <scope>NUCLEOTIDE SEQUENCE [LARGE SCALE GENOMIC DNA]</scope>
    <source>
        <strain evidence="2 3">CCUG 61299</strain>
    </source>
</reference>
<dbReference type="Gene3D" id="1.10.287.1060">
    <property type="entry name" value="ESAT-6-like"/>
    <property type="match status" value="1"/>
</dbReference>
<keyword evidence="3" id="KW-1185">Reference proteome</keyword>